<evidence type="ECO:0000256" key="1">
    <source>
        <dbReference type="ARBA" id="ARBA00001974"/>
    </source>
</evidence>
<comment type="similarity">
    <text evidence="2">Belongs to the GMC oxidoreductase family.</text>
</comment>
<comment type="cofactor">
    <cofactor evidence="1">
        <name>FAD</name>
        <dbReference type="ChEBI" id="CHEBI:57692"/>
    </cofactor>
</comment>
<dbReference type="OrthoDB" id="269227at2759"/>
<accession>A0A0C9U9H4</accession>
<dbReference type="AlphaFoldDB" id="A0A0C9U9H4"/>
<name>A0A0C9U9H4_SPHS4</name>
<feature type="non-terminal residue" evidence="4">
    <location>
        <position position="1"/>
    </location>
</feature>
<dbReference type="GO" id="GO:0050660">
    <property type="term" value="F:flavin adenine dinucleotide binding"/>
    <property type="evidence" value="ECO:0007669"/>
    <property type="project" value="InterPro"/>
</dbReference>
<dbReference type="Gene3D" id="3.50.50.60">
    <property type="entry name" value="FAD/NAD(P)-binding domain"/>
    <property type="match status" value="1"/>
</dbReference>
<dbReference type="InterPro" id="IPR012132">
    <property type="entry name" value="GMC_OxRdtase"/>
</dbReference>
<evidence type="ECO:0000313" key="5">
    <source>
        <dbReference type="Proteomes" id="UP000054279"/>
    </source>
</evidence>
<sequence length="107" mass="11999">LVEQINEQGYSITDLQLPVSEKDQGINVYVERQGQMVYHYSCTYSMALFEEGSVVDDELHVWGVDSLHVADMSMFSDIAAHMMMCAVMVGEKCTDFIKAARAGVRRA</sequence>
<dbReference type="Pfam" id="PF05199">
    <property type="entry name" value="GMC_oxred_C"/>
    <property type="match status" value="1"/>
</dbReference>
<reference evidence="4 5" key="1">
    <citation type="submission" date="2014-06" db="EMBL/GenBank/DDBJ databases">
        <title>Evolutionary Origins and Diversification of the Mycorrhizal Mutualists.</title>
        <authorList>
            <consortium name="DOE Joint Genome Institute"/>
            <consortium name="Mycorrhizal Genomics Consortium"/>
            <person name="Kohler A."/>
            <person name="Kuo A."/>
            <person name="Nagy L.G."/>
            <person name="Floudas D."/>
            <person name="Copeland A."/>
            <person name="Barry K.W."/>
            <person name="Cichocki N."/>
            <person name="Veneault-Fourrey C."/>
            <person name="LaButti K."/>
            <person name="Lindquist E.A."/>
            <person name="Lipzen A."/>
            <person name="Lundell T."/>
            <person name="Morin E."/>
            <person name="Murat C."/>
            <person name="Riley R."/>
            <person name="Ohm R."/>
            <person name="Sun H."/>
            <person name="Tunlid A."/>
            <person name="Henrissat B."/>
            <person name="Grigoriev I.V."/>
            <person name="Hibbett D.S."/>
            <person name="Martin F."/>
        </authorList>
    </citation>
    <scope>NUCLEOTIDE SEQUENCE [LARGE SCALE GENOMIC DNA]</scope>
    <source>
        <strain evidence="4 5">SS14</strain>
    </source>
</reference>
<dbReference type="EMBL" id="KN837247">
    <property type="protein sequence ID" value="KIJ31169.1"/>
    <property type="molecule type" value="Genomic_DNA"/>
</dbReference>
<protein>
    <submittedName>
        <fullName evidence="4">GMC oxidoreductase</fullName>
    </submittedName>
</protein>
<evidence type="ECO:0000259" key="3">
    <source>
        <dbReference type="Pfam" id="PF05199"/>
    </source>
</evidence>
<dbReference type="Gene3D" id="3.30.560.10">
    <property type="entry name" value="Glucose Oxidase, domain 3"/>
    <property type="match status" value="1"/>
</dbReference>
<dbReference type="InterPro" id="IPR007867">
    <property type="entry name" value="GMC_OxRtase_C"/>
</dbReference>
<evidence type="ECO:0000313" key="4">
    <source>
        <dbReference type="EMBL" id="KIJ31169.1"/>
    </source>
</evidence>
<proteinExistence type="inferred from homology"/>
<keyword evidence="5" id="KW-1185">Reference proteome</keyword>
<evidence type="ECO:0000256" key="2">
    <source>
        <dbReference type="ARBA" id="ARBA00010790"/>
    </source>
</evidence>
<feature type="domain" description="Glucose-methanol-choline oxidoreductase C-terminal" evidence="3">
    <location>
        <begin position="18"/>
        <end position="89"/>
    </location>
</feature>
<gene>
    <name evidence="4" type="ORF">M422DRAFT_186330</name>
</gene>
<dbReference type="PANTHER" id="PTHR11552:SF219">
    <property type="entry name" value="GLUCOSE-METHANOL-CHOLINE OXIDOREDUCTASE N-TERMINAL DOMAIN-CONTAINING PROTEIN"/>
    <property type="match status" value="1"/>
</dbReference>
<dbReference type="GO" id="GO:0016614">
    <property type="term" value="F:oxidoreductase activity, acting on CH-OH group of donors"/>
    <property type="evidence" value="ECO:0007669"/>
    <property type="project" value="InterPro"/>
</dbReference>
<organism evidence="4 5">
    <name type="scientific">Sphaerobolus stellatus (strain SS14)</name>
    <dbReference type="NCBI Taxonomy" id="990650"/>
    <lineage>
        <taxon>Eukaryota</taxon>
        <taxon>Fungi</taxon>
        <taxon>Dikarya</taxon>
        <taxon>Basidiomycota</taxon>
        <taxon>Agaricomycotina</taxon>
        <taxon>Agaricomycetes</taxon>
        <taxon>Phallomycetidae</taxon>
        <taxon>Geastrales</taxon>
        <taxon>Sphaerobolaceae</taxon>
        <taxon>Sphaerobolus</taxon>
    </lineage>
</organism>
<dbReference type="Proteomes" id="UP000054279">
    <property type="component" value="Unassembled WGS sequence"/>
</dbReference>
<dbReference type="PANTHER" id="PTHR11552">
    <property type="entry name" value="GLUCOSE-METHANOL-CHOLINE GMC OXIDOREDUCTASE"/>
    <property type="match status" value="1"/>
</dbReference>
<dbReference type="HOGENOM" id="CLU_002865_2_7_1"/>
<dbReference type="SUPFAM" id="SSF51905">
    <property type="entry name" value="FAD/NAD(P)-binding domain"/>
    <property type="match status" value="1"/>
</dbReference>
<dbReference type="InterPro" id="IPR036188">
    <property type="entry name" value="FAD/NAD-bd_sf"/>
</dbReference>